<dbReference type="InterPro" id="IPR036291">
    <property type="entry name" value="NAD(P)-bd_dom_sf"/>
</dbReference>
<keyword evidence="5" id="KW-0443">Lipid metabolism</keyword>
<gene>
    <name evidence="8" type="primary">fadN_2</name>
    <name evidence="8" type="ORF">GALL_29920</name>
</gene>
<dbReference type="Gene3D" id="3.90.226.10">
    <property type="entry name" value="2-enoyl-CoA Hydratase, Chain A, domain 1"/>
    <property type="match status" value="1"/>
</dbReference>
<dbReference type="InterPro" id="IPR001753">
    <property type="entry name" value="Enoyl-CoA_hydra/iso"/>
</dbReference>
<organism evidence="8">
    <name type="scientific">mine drainage metagenome</name>
    <dbReference type="NCBI Taxonomy" id="410659"/>
    <lineage>
        <taxon>unclassified sequences</taxon>
        <taxon>metagenomes</taxon>
        <taxon>ecological metagenomes</taxon>
    </lineage>
</organism>
<dbReference type="SUPFAM" id="SSF48179">
    <property type="entry name" value="6-phosphogluconate dehydrogenase C-terminal domain-like"/>
    <property type="match status" value="2"/>
</dbReference>
<dbReference type="Gene3D" id="3.40.50.720">
    <property type="entry name" value="NAD(P)-binding Rossmann-like Domain"/>
    <property type="match status" value="1"/>
</dbReference>
<evidence type="ECO:0000256" key="3">
    <source>
        <dbReference type="ARBA" id="ARBA00023002"/>
    </source>
</evidence>
<evidence type="ECO:0000259" key="6">
    <source>
        <dbReference type="Pfam" id="PF00725"/>
    </source>
</evidence>
<dbReference type="InterPro" id="IPR008927">
    <property type="entry name" value="6-PGluconate_DH-like_C_sf"/>
</dbReference>
<dbReference type="PANTHER" id="PTHR48075">
    <property type="entry name" value="3-HYDROXYACYL-COA DEHYDROGENASE FAMILY PROTEIN"/>
    <property type="match status" value="1"/>
</dbReference>
<feature type="domain" description="3-hydroxyacyl-CoA dehydrogenase NAD binding" evidence="7">
    <location>
        <begin position="9"/>
        <end position="192"/>
    </location>
</feature>
<evidence type="ECO:0000259" key="7">
    <source>
        <dbReference type="Pfam" id="PF02737"/>
    </source>
</evidence>
<dbReference type="GO" id="GO:0003857">
    <property type="term" value="F:(3S)-3-hydroxyacyl-CoA dehydrogenase (NAD+) activity"/>
    <property type="evidence" value="ECO:0007669"/>
    <property type="project" value="UniProtKB-EC"/>
</dbReference>
<keyword evidence="3 8" id="KW-0560">Oxidoreductase</keyword>
<dbReference type="EMBL" id="MLJW01000007">
    <property type="protein sequence ID" value="OIR16272.1"/>
    <property type="molecule type" value="Genomic_DNA"/>
</dbReference>
<dbReference type="CDD" id="cd06558">
    <property type="entry name" value="crotonase-like"/>
    <property type="match status" value="1"/>
</dbReference>
<evidence type="ECO:0000256" key="5">
    <source>
        <dbReference type="ARBA" id="ARBA00023098"/>
    </source>
</evidence>
<dbReference type="AlphaFoldDB" id="A0A1J5TJC2"/>
<evidence type="ECO:0000313" key="8">
    <source>
        <dbReference type="EMBL" id="OIR16272.1"/>
    </source>
</evidence>
<comment type="pathway">
    <text evidence="1">Lipid metabolism; fatty acid beta-oxidation.</text>
</comment>
<keyword evidence="4" id="KW-0520">NAD</keyword>
<dbReference type="Pfam" id="PF00378">
    <property type="entry name" value="ECH_1"/>
    <property type="match status" value="1"/>
</dbReference>
<dbReference type="InterPro" id="IPR029045">
    <property type="entry name" value="ClpP/crotonase-like_dom_sf"/>
</dbReference>
<dbReference type="PANTHER" id="PTHR48075:SF7">
    <property type="entry name" value="3-HYDROXYACYL-COA DEHYDROGENASE-RELATED"/>
    <property type="match status" value="1"/>
</dbReference>
<dbReference type="GO" id="GO:0006635">
    <property type="term" value="P:fatty acid beta-oxidation"/>
    <property type="evidence" value="ECO:0007669"/>
    <property type="project" value="UniProtKB-UniPathway"/>
</dbReference>
<dbReference type="EC" id="1.1.1.35" evidence="8"/>
<protein>
    <submittedName>
        <fullName evidence="8">Putative 3-hydroxyacyl-CoA dehydrogenase</fullName>
        <ecNumber evidence="8">1.1.1.35</ecNumber>
    </submittedName>
</protein>
<evidence type="ECO:0000256" key="2">
    <source>
        <dbReference type="ARBA" id="ARBA00022832"/>
    </source>
</evidence>
<accession>A0A1J5TJC2</accession>
<dbReference type="InterPro" id="IPR006176">
    <property type="entry name" value="3-OHacyl-CoA_DH_NAD-bd"/>
</dbReference>
<feature type="domain" description="3-hydroxyacyl-CoA dehydrogenase C-terminal" evidence="6">
    <location>
        <begin position="195"/>
        <end position="293"/>
    </location>
</feature>
<dbReference type="SUPFAM" id="SSF51735">
    <property type="entry name" value="NAD(P)-binding Rossmann-fold domains"/>
    <property type="match status" value="1"/>
</dbReference>
<reference evidence="8" key="1">
    <citation type="submission" date="2016-10" db="EMBL/GenBank/DDBJ databases">
        <title>Sequence of Gallionella enrichment culture.</title>
        <authorList>
            <person name="Poehlein A."/>
            <person name="Muehling M."/>
            <person name="Daniel R."/>
        </authorList>
    </citation>
    <scope>NUCLEOTIDE SEQUENCE</scope>
</reference>
<dbReference type="UniPathway" id="UPA00659"/>
<dbReference type="SUPFAM" id="SSF52096">
    <property type="entry name" value="ClpP/crotonase"/>
    <property type="match status" value="1"/>
</dbReference>
<dbReference type="Pfam" id="PF02737">
    <property type="entry name" value="3HCDH_N"/>
    <property type="match status" value="1"/>
</dbReference>
<dbReference type="InterPro" id="IPR006108">
    <property type="entry name" value="3HC_DH_C"/>
</dbReference>
<dbReference type="Gene3D" id="1.10.1040.50">
    <property type="match status" value="1"/>
</dbReference>
<evidence type="ECO:0000256" key="4">
    <source>
        <dbReference type="ARBA" id="ARBA00023027"/>
    </source>
</evidence>
<keyword evidence="2" id="KW-0276">Fatty acid metabolism</keyword>
<dbReference type="GO" id="GO:0070403">
    <property type="term" value="F:NAD+ binding"/>
    <property type="evidence" value="ECO:0007669"/>
    <property type="project" value="InterPro"/>
</dbReference>
<comment type="caution">
    <text evidence="8">The sequence shown here is derived from an EMBL/GenBank/DDBJ whole genome shotgun (WGS) entry which is preliminary data.</text>
</comment>
<dbReference type="Pfam" id="PF00725">
    <property type="entry name" value="3HCDH"/>
    <property type="match status" value="1"/>
</dbReference>
<evidence type="ECO:0000256" key="1">
    <source>
        <dbReference type="ARBA" id="ARBA00005005"/>
    </source>
</evidence>
<name>A0A1J5TJC2_9ZZZZ</name>
<sequence>MSKNFQIRKVAVLGAGVMGAQIAAHLVNANVETLLFELPAKEGDPNGNVNKALDGLKKLEPAPISSPTKITYIQPANYEQHLEKLRECDLIIEAIAERMDWKSDLYRKVAPFVNANAIFATNTSGLSINKLAEAFPENLRHRFCGIHFFNPPRYMHLVELIPCKGTEVELLDQLETFLVSTLGKGVVRAKDTPNFIANRIGVFSMLATKHHAAAFNLGFDMVDALTGRYLGRPKSATFRTLDVVGLDVFAHVVNTMRENLTDDPWHKHFELPSWFKYLVDQGSLGQKTKRGVYMKIGKEIHVLDLHTREYRLSDAKVDDGVKDILRERDWAKKLAGLRSNPHPQAQFLWATFRDVFHYCALQLESIANNTRDLDLAVRWGFGWDNGPFEIWQAAGWQQVAGWISDDIAAGKAMATTPLPAWATDPSRTAVHGMQGSYSPLPPGEGLGVGEPASNKAGHYQPRSTLPVYQRQLYPDRLLGEERHYGETVFETDEVRLWHTGDTIAILSFKSKMHTVSNEVLDGILRAVNEAEAHFSALILWQTEPPFSAGANLLQLMQGMQEPAPDEGLFGRFKQAASRVKYTIAGGGGLGEIVNAATGNVPKVEAVVAKFQQVSMRLKYALVPTIAAVDGLALGGGCEFSIHCTRIVATLETYIGLVEVGVGLLPAGGGCKEMAQRAAQEAQRFASDNRVDVFPYLRRYFQNIAMGEVAKSAEMAREMGYLRQSDRIVLNRFELLHIAKEEAKALNATAYRPPLHQRQITVAGRTGIATLQAAMVNMLEGNFISEYDYNIGSRVAETLCGGDVDAGSVVDEQWLLDLERRHFMELLGHFKTQDRIEYMLKNGKPLRN</sequence>
<proteinExistence type="predicted"/>